<feature type="transmembrane region" description="Helical" evidence="10">
    <location>
        <begin position="90"/>
        <end position="109"/>
    </location>
</feature>
<dbReference type="InterPro" id="IPR001841">
    <property type="entry name" value="Znf_RING"/>
</dbReference>
<dbReference type="RefSeq" id="XP_001314028.1">
    <property type="nucleotide sequence ID" value="XM_001314022.1"/>
</dbReference>
<dbReference type="OrthoDB" id="1886559at2759"/>
<dbReference type="InParanoid" id="A2F1M7"/>
<dbReference type="GO" id="GO:0061630">
    <property type="term" value="F:ubiquitin protein ligase activity"/>
    <property type="evidence" value="ECO:0000318"/>
    <property type="project" value="GO_Central"/>
</dbReference>
<evidence type="ECO:0000313" key="12">
    <source>
        <dbReference type="EMBL" id="EAY01192.1"/>
    </source>
</evidence>
<dbReference type="PROSITE" id="PS00518">
    <property type="entry name" value="ZF_RING_1"/>
    <property type="match status" value="1"/>
</dbReference>
<dbReference type="InterPro" id="IPR013083">
    <property type="entry name" value="Znf_RING/FYVE/PHD"/>
</dbReference>
<dbReference type="InterPro" id="IPR044235">
    <property type="entry name" value="RNFT1/2"/>
</dbReference>
<evidence type="ECO:0000256" key="6">
    <source>
        <dbReference type="ARBA" id="ARBA00022833"/>
    </source>
</evidence>
<dbReference type="PANTHER" id="PTHR15860:SF0">
    <property type="entry name" value="LP20373P"/>
    <property type="match status" value="1"/>
</dbReference>
<proteinExistence type="predicted"/>
<dbReference type="SUPFAM" id="SSF57850">
    <property type="entry name" value="RING/U-box"/>
    <property type="match status" value="1"/>
</dbReference>
<evidence type="ECO:0000259" key="11">
    <source>
        <dbReference type="PROSITE" id="PS50089"/>
    </source>
</evidence>
<dbReference type="GO" id="GO:1904294">
    <property type="term" value="P:positive regulation of ERAD pathway"/>
    <property type="evidence" value="ECO:0007669"/>
    <property type="project" value="InterPro"/>
</dbReference>
<keyword evidence="8 10" id="KW-0472">Membrane</keyword>
<keyword evidence="3" id="KW-0479">Metal-binding</keyword>
<dbReference type="Gene3D" id="3.30.40.10">
    <property type="entry name" value="Zinc/RING finger domain, C3HC4 (zinc finger)"/>
    <property type="match status" value="1"/>
</dbReference>
<dbReference type="GO" id="GO:0016020">
    <property type="term" value="C:membrane"/>
    <property type="evidence" value="ECO:0007669"/>
    <property type="project" value="UniProtKB-SubCell"/>
</dbReference>
<feature type="domain" description="RING-type" evidence="11">
    <location>
        <begin position="173"/>
        <end position="210"/>
    </location>
</feature>
<dbReference type="PANTHER" id="PTHR15860">
    <property type="entry name" value="UNCHARACTERIZED RING FINGER-CONTAINING PROTEIN"/>
    <property type="match status" value="1"/>
</dbReference>
<gene>
    <name evidence="12" type="ORF">TVAG_412210</name>
</gene>
<name>A2F1M7_TRIV3</name>
<sequence>MTNSSSFYFETPYFLIPWGLVMLLLSLAGLIVYHFHKQKDYNLFLTYIASLDVSLIIFCIATSLKCFLVGTKMVSFKYIRRGFFGVFERFFVLLRGVLCTFRWLCYFSNIWPIPTLMNFIARPKTTSCYIYIVMKCILLLWLLWDLAFSIQKYRVNSIVAVKAADPEKVVNECVICLNMPVEPVQLSCSHIFCYECAIRWLSLHPTCPMCAQPIAEQKYIEFSDGHIPLAALLSAY</sequence>
<dbReference type="SMART" id="SM00184">
    <property type="entry name" value="RING"/>
    <property type="match status" value="1"/>
</dbReference>
<evidence type="ECO:0000256" key="9">
    <source>
        <dbReference type="PROSITE-ProRule" id="PRU00175"/>
    </source>
</evidence>
<evidence type="ECO:0000256" key="8">
    <source>
        <dbReference type="ARBA" id="ARBA00023136"/>
    </source>
</evidence>
<keyword evidence="7 10" id="KW-1133">Transmembrane helix</keyword>
<dbReference type="AlphaFoldDB" id="A2F1M7"/>
<dbReference type="VEuPathDB" id="TrichDB:TVAG_412210"/>
<evidence type="ECO:0000256" key="2">
    <source>
        <dbReference type="ARBA" id="ARBA00022692"/>
    </source>
</evidence>
<evidence type="ECO:0000256" key="7">
    <source>
        <dbReference type="ARBA" id="ARBA00022989"/>
    </source>
</evidence>
<comment type="subcellular location">
    <subcellularLocation>
        <location evidence="1">Membrane</location>
        <topology evidence="1">Multi-pass membrane protein</topology>
    </subcellularLocation>
</comment>
<dbReference type="InterPro" id="IPR017907">
    <property type="entry name" value="Znf_RING_CS"/>
</dbReference>
<keyword evidence="6" id="KW-0862">Zinc</keyword>
<dbReference type="Proteomes" id="UP000001542">
    <property type="component" value="Unassembled WGS sequence"/>
</dbReference>
<keyword evidence="13" id="KW-1185">Reference proteome</keyword>
<protein>
    <recommendedName>
        <fullName evidence="11">RING-type domain-containing protein</fullName>
    </recommendedName>
</protein>
<dbReference type="VEuPathDB" id="TrichDB:TVAGG3_0761130"/>
<dbReference type="GO" id="GO:0008270">
    <property type="term" value="F:zinc ion binding"/>
    <property type="evidence" value="ECO:0007669"/>
    <property type="project" value="UniProtKB-KW"/>
</dbReference>
<reference evidence="12" key="1">
    <citation type="submission" date="2006-10" db="EMBL/GenBank/DDBJ databases">
        <authorList>
            <person name="Amadeo P."/>
            <person name="Zhao Q."/>
            <person name="Wortman J."/>
            <person name="Fraser-Liggett C."/>
            <person name="Carlton J."/>
        </authorList>
    </citation>
    <scope>NUCLEOTIDE SEQUENCE</scope>
    <source>
        <strain evidence="12">G3</strain>
    </source>
</reference>
<feature type="transmembrane region" description="Helical" evidence="10">
    <location>
        <begin position="129"/>
        <end position="148"/>
    </location>
</feature>
<feature type="transmembrane region" description="Helical" evidence="10">
    <location>
        <begin position="12"/>
        <end position="35"/>
    </location>
</feature>
<keyword evidence="4 9" id="KW-0863">Zinc-finger</keyword>
<organism evidence="12 13">
    <name type="scientific">Trichomonas vaginalis (strain ATCC PRA-98 / G3)</name>
    <dbReference type="NCBI Taxonomy" id="412133"/>
    <lineage>
        <taxon>Eukaryota</taxon>
        <taxon>Metamonada</taxon>
        <taxon>Parabasalia</taxon>
        <taxon>Trichomonadida</taxon>
        <taxon>Trichomonadidae</taxon>
        <taxon>Trichomonas</taxon>
    </lineage>
</organism>
<evidence type="ECO:0000256" key="10">
    <source>
        <dbReference type="SAM" id="Phobius"/>
    </source>
</evidence>
<evidence type="ECO:0000256" key="1">
    <source>
        <dbReference type="ARBA" id="ARBA00004141"/>
    </source>
</evidence>
<keyword evidence="2 10" id="KW-0812">Transmembrane</keyword>
<feature type="transmembrane region" description="Helical" evidence="10">
    <location>
        <begin position="47"/>
        <end position="69"/>
    </location>
</feature>
<evidence type="ECO:0000256" key="5">
    <source>
        <dbReference type="ARBA" id="ARBA00022786"/>
    </source>
</evidence>
<dbReference type="EMBL" id="DS113575">
    <property type="protein sequence ID" value="EAY01192.1"/>
    <property type="molecule type" value="Genomic_DNA"/>
</dbReference>
<evidence type="ECO:0000313" key="13">
    <source>
        <dbReference type="Proteomes" id="UP000001542"/>
    </source>
</evidence>
<keyword evidence="5" id="KW-0833">Ubl conjugation pathway</keyword>
<dbReference type="KEGG" id="tva:4759017"/>
<accession>A2F1M7</accession>
<reference evidence="12" key="2">
    <citation type="journal article" date="2007" name="Science">
        <title>Draft genome sequence of the sexually transmitted pathogen Trichomonas vaginalis.</title>
        <authorList>
            <person name="Carlton J.M."/>
            <person name="Hirt R.P."/>
            <person name="Silva J.C."/>
            <person name="Delcher A.L."/>
            <person name="Schatz M."/>
            <person name="Zhao Q."/>
            <person name="Wortman J.R."/>
            <person name="Bidwell S.L."/>
            <person name="Alsmark U.C.M."/>
            <person name="Besteiro S."/>
            <person name="Sicheritz-Ponten T."/>
            <person name="Noel C.J."/>
            <person name="Dacks J.B."/>
            <person name="Foster P.G."/>
            <person name="Simillion C."/>
            <person name="Van de Peer Y."/>
            <person name="Miranda-Saavedra D."/>
            <person name="Barton G.J."/>
            <person name="Westrop G.D."/>
            <person name="Mueller S."/>
            <person name="Dessi D."/>
            <person name="Fiori P.L."/>
            <person name="Ren Q."/>
            <person name="Paulsen I."/>
            <person name="Zhang H."/>
            <person name="Bastida-Corcuera F.D."/>
            <person name="Simoes-Barbosa A."/>
            <person name="Brown M.T."/>
            <person name="Hayes R.D."/>
            <person name="Mukherjee M."/>
            <person name="Okumura C.Y."/>
            <person name="Schneider R."/>
            <person name="Smith A.J."/>
            <person name="Vanacova S."/>
            <person name="Villalvazo M."/>
            <person name="Haas B.J."/>
            <person name="Pertea M."/>
            <person name="Feldblyum T.V."/>
            <person name="Utterback T.R."/>
            <person name="Shu C.L."/>
            <person name="Osoegawa K."/>
            <person name="de Jong P.J."/>
            <person name="Hrdy I."/>
            <person name="Horvathova L."/>
            <person name="Zubacova Z."/>
            <person name="Dolezal P."/>
            <person name="Malik S.B."/>
            <person name="Logsdon J.M. Jr."/>
            <person name="Henze K."/>
            <person name="Gupta A."/>
            <person name="Wang C.C."/>
            <person name="Dunne R.L."/>
            <person name="Upcroft J.A."/>
            <person name="Upcroft P."/>
            <person name="White O."/>
            <person name="Salzberg S.L."/>
            <person name="Tang P."/>
            <person name="Chiu C.-H."/>
            <person name="Lee Y.-S."/>
            <person name="Embley T.M."/>
            <person name="Coombs G.H."/>
            <person name="Mottram J.C."/>
            <person name="Tachezy J."/>
            <person name="Fraser-Liggett C.M."/>
            <person name="Johnson P.J."/>
        </authorList>
    </citation>
    <scope>NUCLEOTIDE SEQUENCE [LARGE SCALE GENOMIC DNA]</scope>
    <source>
        <strain evidence="12">G3</strain>
    </source>
</reference>
<dbReference type="PROSITE" id="PS50089">
    <property type="entry name" value="ZF_RING_2"/>
    <property type="match status" value="1"/>
</dbReference>
<evidence type="ECO:0000256" key="4">
    <source>
        <dbReference type="ARBA" id="ARBA00022771"/>
    </source>
</evidence>
<evidence type="ECO:0000256" key="3">
    <source>
        <dbReference type="ARBA" id="ARBA00022723"/>
    </source>
</evidence>
<dbReference type="Pfam" id="PF13639">
    <property type="entry name" value="zf-RING_2"/>
    <property type="match status" value="1"/>
</dbReference>